<feature type="transmembrane region" description="Helical" evidence="1">
    <location>
        <begin position="9"/>
        <end position="27"/>
    </location>
</feature>
<feature type="transmembrane region" description="Helical" evidence="1">
    <location>
        <begin position="127"/>
        <end position="150"/>
    </location>
</feature>
<accession>A0AA36HI65</accession>
<sequence length="185" mass="20203">MCLTMCTQIVYGVIMLACLGLTMFSMFSPNWRQIKNITDVDNIGDLSKEIQNLPKHVGLFSFSCRMPGGDGGEGKFDFNYCKDWWKNLKTWEKVVTVAMVVAAAVEVFALIWDVLSACACCCKSALLTPLTLAAFCATVALGVAVGVYGYKNKDAFEGVKGLDDIKGKLNSEVGSSFWLYNGLFG</sequence>
<evidence type="ECO:0000256" key="1">
    <source>
        <dbReference type="SAM" id="Phobius"/>
    </source>
</evidence>
<keyword evidence="1" id="KW-0472">Membrane</keyword>
<proteinExistence type="predicted"/>
<dbReference type="Gene3D" id="1.20.140.150">
    <property type="match status" value="1"/>
</dbReference>
<dbReference type="InterPro" id="IPR009545">
    <property type="entry name" value="Claudin-like"/>
</dbReference>
<gene>
    <name evidence="2" type="ORF">CYNAS_LOCUS22467</name>
</gene>
<evidence type="ECO:0000313" key="2">
    <source>
        <dbReference type="EMBL" id="CAJ0610484.1"/>
    </source>
</evidence>
<protein>
    <submittedName>
        <fullName evidence="2">Uncharacterized protein</fullName>
    </submittedName>
</protein>
<organism evidence="2 3">
    <name type="scientific">Cylicocyclus nassatus</name>
    <name type="common">Nematode worm</name>
    <dbReference type="NCBI Taxonomy" id="53992"/>
    <lineage>
        <taxon>Eukaryota</taxon>
        <taxon>Metazoa</taxon>
        <taxon>Ecdysozoa</taxon>
        <taxon>Nematoda</taxon>
        <taxon>Chromadorea</taxon>
        <taxon>Rhabditida</taxon>
        <taxon>Rhabditina</taxon>
        <taxon>Rhabditomorpha</taxon>
        <taxon>Strongyloidea</taxon>
        <taxon>Strongylidae</taxon>
        <taxon>Cylicocyclus</taxon>
    </lineage>
</organism>
<dbReference type="PANTHER" id="PTHR37446:SF1">
    <property type="entry name" value="CLAUDIN"/>
    <property type="match status" value="1"/>
</dbReference>
<dbReference type="AlphaFoldDB" id="A0AA36HI65"/>
<dbReference type="EMBL" id="CATQJL010000326">
    <property type="protein sequence ID" value="CAJ0610484.1"/>
    <property type="molecule type" value="Genomic_DNA"/>
</dbReference>
<keyword evidence="1" id="KW-0812">Transmembrane</keyword>
<dbReference type="Proteomes" id="UP001176961">
    <property type="component" value="Unassembled WGS sequence"/>
</dbReference>
<reference evidence="2" key="1">
    <citation type="submission" date="2023-07" db="EMBL/GenBank/DDBJ databases">
        <authorList>
            <consortium name="CYATHOMIX"/>
        </authorList>
    </citation>
    <scope>NUCLEOTIDE SEQUENCE</scope>
    <source>
        <strain evidence="2">N/A</strain>
    </source>
</reference>
<keyword evidence="3" id="KW-1185">Reference proteome</keyword>
<keyword evidence="1" id="KW-1133">Transmembrane helix</keyword>
<feature type="transmembrane region" description="Helical" evidence="1">
    <location>
        <begin position="94"/>
        <end position="115"/>
    </location>
</feature>
<comment type="caution">
    <text evidence="2">The sequence shown here is derived from an EMBL/GenBank/DDBJ whole genome shotgun (WGS) entry which is preliminary data.</text>
</comment>
<dbReference type="Pfam" id="PF06653">
    <property type="entry name" value="Claudin_3"/>
    <property type="match status" value="1"/>
</dbReference>
<dbReference type="PANTHER" id="PTHR37446">
    <property type="entry name" value="CLAUDIN-LIKE IN CAENORHABDITIS"/>
    <property type="match status" value="1"/>
</dbReference>
<name>A0AA36HI65_CYLNA</name>
<evidence type="ECO:0000313" key="3">
    <source>
        <dbReference type="Proteomes" id="UP001176961"/>
    </source>
</evidence>